<name>A0A9P4PNB3_9PLEO</name>
<dbReference type="Proteomes" id="UP000799764">
    <property type="component" value="Unassembled WGS sequence"/>
</dbReference>
<evidence type="ECO:0000256" key="1">
    <source>
        <dbReference type="SAM" id="MobiDB-lite"/>
    </source>
</evidence>
<accession>A0A9P4PNB3</accession>
<evidence type="ECO:0000313" key="2">
    <source>
        <dbReference type="EMBL" id="KAF2446298.1"/>
    </source>
</evidence>
<evidence type="ECO:0000313" key="3">
    <source>
        <dbReference type="Proteomes" id="UP000799764"/>
    </source>
</evidence>
<feature type="compositionally biased region" description="Basic and acidic residues" evidence="1">
    <location>
        <begin position="50"/>
        <end position="61"/>
    </location>
</feature>
<dbReference type="AlphaFoldDB" id="A0A9P4PNB3"/>
<feature type="compositionally biased region" description="Polar residues" evidence="1">
    <location>
        <begin position="25"/>
        <end position="46"/>
    </location>
</feature>
<protein>
    <submittedName>
        <fullName evidence="2">Uncharacterized protein</fullName>
    </submittedName>
</protein>
<sequence length="61" mass="6483">MMDVLGVQSKPRPKERDNRVAAPPASTSPTCDALETSPSSSCSIAQSKLPRAEKCDHVDEG</sequence>
<dbReference type="EMBL" id="MU001498">
    <property type="protein sequence ID" value="KAF2446298.1"/>
    <property type="molecule type" value="Genomic_DNA"/>
</dbReference>
<organism evidence="2 3">
    <name type="scientific">Karstenula rhodostoma CBS 690.94</name>
    <dbReference type="NCBI Taxonomy" id="1392251"/>
    <lineage>
        <taxon>Eukaryota</taxon>
        <taxon>Fungi</taxon>
        <taxon>Dikarya</taxon>
        <taxon>Ascomycota</taxon>
        <taxon>Pezizomycotina</taxon>
        <taxon>Dothideomycetes</taxon>
        <taxon>Pleosporomycetidae</taxon>
        <taxon>Pleosporales</taxon>
        <taxon>Massarineae</taxon>
        <taxon>Didymosphaeriaceae</taxon>
        <taxon>Karstenula</taxon>
    </lineage>
</organism>
<keyword evidence="3" id="KW-1185">Reference proteome</keyword>
<proteinExistence type="predicted"/>
<comment type="caution">
    <text evidence="2">The sequence shown here is derived from an EMBL/GenBank/DDBJ whole genome shotgun (WGS) entry which is preliminary data.</text>
</comment>
<reference evidence="2" key="1">
    <citation type="journal article" date="2020" name="Stud. Mycol.">
        <title>101 Dothideomycetes genomes: a test case for predicting lifestyles and emergence of pathogens.</title>
        <authorList>
            <person name="Haridas S."/>
            <person name="Albert R."/>
            <person name="Binder M."/>
            <person name="Bloem J."/>
            <person name="Labutti K."/>
            <person name="Salamov A."/>
            <person name="Andreopoulos B."/>
            <person name="Baker S."/>
            <person name="Barry K."/>
            <person name="Bills G."/>
            <person name="Bluhm B."/>
            <person name="Cannon C."/>
            <person name="Castanera R."/>
            <person name="Culley D."/>
            <person name="Daum C."/>
            <person name="Ezra D."/>
            <person name="Gonzalez J."/>
            <person name="Henrissat B."/>
            <person name="Kuo A."/>
            <person name="Liang C."/>
            <person name="Lipzen A."/>
            <person name="Lutzoni F."/>
            <person name="Magnuson J."/>
            <person name="Mondo S."/>
            <person name="Nolan M."/>
            <person name="Ohm R."/>
            <person name="Pangilinan J."/>
            <person name="Park H.-J."/>
            <person name="Ramirez L."/>
            <person name="Alfaro M."/>
            <person name="Sun H."/>
            <person name="Tritt A."/>
            <person name="Yoshinaga Y."/>
            <person name="Zwiers L.-H."/>
            <person name="Turgeon B."/>
            <person name="Goodwin S."/>
            <person name="Spatafora J."/>
            <person name="Crous P."/>
            <person name="Grigoriev I."/>
        </authorList>
    </citation>
    <scope>NUCLEOTIDE SEQUENCE</scope>
    <source>
        <strain evidence="2">CBS 690.94</strain>
    </source>
</reference>
<gene>
    <name evidence="2" type="ORF">P171DRAFT_430480</name>
</gene>
<feature type="region of interest" description="Disordered" evidence="1">
    <location>
        <begin position="1"/>
        <end position="61"/>
    </location>
</feature>